<dbReference type="EMBL" id="JAMOIM010000011">
    <property type="protein sequence ID" value="MCW6509778.1"/>
    <property type="molecule type" value="Genomic_DNA"/>
</dbReference>
<keyword evidence="1" id="KW-0378">Hydrolase</keyword>
<dbReference type="GO" id="GO:0016787">
    <property type="term" value="F:hydrolase activity"/>
    <property type="evidence" value="ECO:0007669"/>
    <property type="project" value="UniProtKB-KW"/>
</dbReference>
<gene>
    <name evidence="1" type="ORF">M8523_17310</name>
</gene>
<dbReference type="Gene3D" id="3.40.50.1820">
    <property type="entry name" value="alpha/beta hydrolase"/>
    <property type="match status" value="1"/>
</dbReference>
<sequence>MTLGLTHRFEPGDGSNPIPLLLLHGTGGDENDLVPLGQALAPGAALLSPRGPVLEHGMPRFFRRLAEGIFDPIEVRERTLALADFVEAGCRHYGLRAPIAVGFSNGANVAATMMVLRPGVLAGAILLRPMMVLDDRPGDLEDVPVLIVSGATDPIVPRDSVDNLASLLRSGGADVHHRWVSTGHGLVQQDVALASAWLRDRP</sequence>
<dbReference type="SUPFAM" id="SSF53474">
    <property type="entry name" value="alpha/beta-Hydrolases"/>
    <property type="match status" value="1"/>
</dbReference>
<accession>A0AA41YZ55</accession>
<evidence type="ECO:0000313" key="2">
    <source>
        <dbReference type="Proteomes" id="UP001165667"/>
    </source>
</evidence>
<evidence type="ECO:0000313" key="1">
    <source>
        <dbReference type="EMBL" id="MCW6509778.1"/>
    </source>
</evidence>
<dbReference type="InterPro" id="IPR029058">
    <property type="entry name" value="AB_hydrolase_fold"/>
</dbReference>
<name>A0AA41YZ55_9HYPH</name>
<reference evidence="1" key="1">
    <citation type="submission" date="2022-05" db="EMBL/GenBank/DDBJ databases">
        <authorList>
            <person name="Pankratov T."/>
        </authorList>
    </citation>
    <scope>NUCLEOTIDE SEQUENCE</scope>
    <source>
        <strain evidence="1">BP6-180914</strain>
    </source>
</reference>
<dbReference type="Proteomes" id="UP001165667">
    <property type="component" value="Unassembled WGS sequence"/>
</dbReference>
<comment type="caution">
    <text evidence="1">The sequence shown here is derived from an EMBL/GenBank/DDBJ whole genome shotgun (WGS) entry which is preliminary data.</text>
</comment>
<protein>
    <submittedName>
        <fullName evidence="1">Alpha/beta hydrolase</fullName>
    </submittedName>
</protein>
<dbReference type="AlphaFoldDB" id="A0AA41YZ55"/>
<proteinExistence type="predicted"/>
<keyword evidence="2" id="KW-1185">Reference proteome</keyword>
<dbReference type="RefSeq" id="WP_282586147.1">
    <property type="nucleotide sequence ID" value="NZ_JAMOIM010000011.1"/>
</dbReference>
<organism evidence="1 2">
    <name type="scientific">Lichenifustis flavocetrariae</name>
    <dbReference type="NCBI Taxonomy" id="2949735"/>
    <lineage>
        <taxon>Bacteria</taxon>
        <taxon>Pseudomonadati</taxon>
        <taxon>Pseudomonadota</taxon>
        <taxon>Alphaproteobacteria</taxon>
        <taxon>Hyphomicrobiales</taxon>
        <taxon>Lichenihabitantaceae</taxon>
        <taxon>Lichenifustis</taxon>
    </lineage>
</organism>